<feature type="binding site" evidence="7 8">
    <location>
        <position position="39"/>
    </location>
    <ligand>
        <name>S-adenosyl-L-methionine</name>
        <dbReference type="ChEBI" id="CHEBI:59789"/>
    </ligand>
</feature>
<evidence type="ECO:0000256" key="1">
    <source>
        <dbReference type="ARBA" id="ARBA00022490"/>
    </source>
</evidence>
<comment type="subcellular location">
    <subcellularLocation>
        <location evidence="7">Cytoplasm</location>
    </subcellularLocation>
</comment>
<dbReference type="InterPro" id="IPR001737">
    <property type="entry name" value="KsgA/Erm"/>
</dbReference>
<sequence length="255" mass="29751">MPVRLKKRFGQHLLVSSGILSKIAELANPEEGDIFVEIGPGTGLLTKELLKYPIKKLFLIELDAEMVDYLQKNLKDERIVIIQDNAVSFNYNNLNERKLKIIGNLPYNVASLIVENVIYYYSLIPTALFLVQKEVAEKWLSGKSWLSLFIQTFYDLEYLMTIPPRFFKPPPKVNSALLRFNLLQKAKIEDLKNYKKFLTRLYEGKRKMLRKKFSKDLFVSAGINEFLRAENLTLKEVLKLYHLWEAHHQETPSEP</sequence>
<dbReference type="STRING" id="1653476.THC_1788"/>
<dbReference type="KEGG" id="cthi:THC_1788"/>
<dbReference type="Proteomes" id="UP000068196">
    <property type="component" value="Chromosome"/>
</dbReference>
<dbReference type="GO" id="GO:0005829">
    <property type="term" value="C:cytosol"/>
    <property type="evidence" value="ECO:0007669"/>
    <property type="project" value="TreeGrafter"/>
</dbReference>
<reference evidence="10 11" key="1">
    <citation type="journal article" date="2016" name="Int. J. Syst. Evol. Microbiol.">
        <title>Caldimicrobium thiodismutans sp. nov., a sulfur-disproportionating bacterium isolated from a hot spring, and emended description of the genus Caldimicrobium.</title>
        <authorList>
            <person name="Kojima H."/>
            <person name="Umezawa K."/>
            <person name="Fukui M."/>
        </authorList>
    </citation>
    <scope>NUCLEOTIDE SEQUENCE [LARGE SCALE GENOMIC DNA]</scope>
    <source>
        <strain evidence="10 11">TF1</strain>
    </source>
</reference>
<dbReference type="HAMAP" id="MF_00607">
    <property type="entry name" value="16SrRNA_methyltr_A"/>
    <property type="match status" value="1"/>
</dbReference>
<dbReference type="Pfam" id="PF00398">
    <property type="entry name" value="RrnaAD"/>
    <property type="match status" value="1"/>
</dbReference>
<comment type="caution">
    <text evidence="7 8">Lacks conserved residue(s) required for the propagation of feature annotation.</text>
</comment>
<evidence type="ECO:0000256" key="7">
    <source>
        <dbReference type="HAMAP-Rule" id="MF_00607"/>
    </source>
</evidence>
<dbReference type="AlphaFoldDB" id="A0A0U5AJS2"/>
<dbReference type="GO" id="GO:0003723">
    <property type="term" value="F:RNA binding"/>
    <property type="evidence" value="ECO:0007669"/>
    <property type="project" value="UniProtKB-UniRule"/>
</dbReference>
<dbReference type="PANTHER" id="PTHR11727:SF7">
    <property type="entry name" value="DIMETHYLADENOSINE TRANSFERASE-RELATED"/>
    <property type="match status" value="1"/>
</dbReference>
<evidence type="ECO:0000256" key="5">
    <source>
        <dbReference type="ARBA" id="ARBA00022691"/>
    </source>
</evidence>
<dbReference type="InterPro" id="IPR020598">
    <property type="entry name" value="rRNA_Ade_methylase_Trfase_N"/>
</dbReference>
<dbReference type="InterPro" id="IPR029063">
    <property type="entry name" value="SAM-dependent_MTases_sf"/>
</dbReference>
<keyword evidence="4 7" id="KW-0808">Transferase</keyword>
<evidence type="ECO:0000256" key="4">
    <source>
        <dbReference type="ARBA" id="ARBA00022679"/>
    </source>
</evidence>
<feature type="binding site" evidence="7 8">
    <location>
        <position position="14"/>
    </location>
    <ligand>
        <name>S-adenosyl-L-methionine</name>
        <dbReference type="ChEBI" id="CHEBI:59789"/>
    </ligand>
</feature>
<dbReference type="EMBL" id="AP014945">
    <property type="protein sequence ID" value="BAU24147.1"/>
    <property type="molecule type" value="Genomic_DNA"/>
</dbReference>
<keyword evidence="11" id="KW-1185">Reference proteome</keyword>
<dbReference type="Gene3D" id="1.10.8.100">
    <property type="entry name" value="Ribosomal RNA adenine dimethylase-like, domain 2"/>
    <property type="match status" value="1"/>
</dbReference>
<organism evidence="10 11">
    <name type="scientific">Caldimicrobium thiodismutans</name>
    <dbReference type="NCBI Taxonomy" id="1653476"/>
    <lineage>
        <taxon>Bacteria</taxon>
        <taxon>Pseudomonadati</taxon>
        <taxon>Thermodesulfobacteriota</taxon>
        <taxon>Thermodesulfobacteria</taxon>
        <taxon>Thermodesulfobacteriales</taxon>
        <taxon>Thermodesulfobacteriaceae</taxon>
        <taxon>Caldimicrobium</taxon>
    </lineage>
</organism>
<dbReference type="SUPFAM" id="SSF53335">
    <property type="entry name" value="S-adenosyl-L-methionine-dependent methyltransferases"/>
    <property type="match status" value="1"/>
</dbReference>
<reference evidence="11" key="2">
    <citation type="journal article" date="2016" name="Int. J. Syst. Evol. Microbiol.">
        <title>Caldimicrobium thiodismutans sp. nov., a sulfur-disproportionating bacterium isolated from a hot spring.</title>
        <authorList>
            <person name="Kojima H."/>
            <person name="Umezawa K."/>
            <person name="Fukui M."/>
        </authorList>
    </citation>
    <scope>NUCLEOTIDE SEQUENCE [LARGE SCALE GENOMIC DNA]</scope>
    <source>
        <strain evidence="11">TF1</strain>
    </source>
</reference>
<gene>
    <name evidence="7" type="primary">rsmA</name>
    <name evidence="7" type="synonym">ksgA</name>
    <name evidence="10" type="ORF">THC_1788</name>
</gene>
<evidence type="ECO:0000256" key="2">
    <source>
        <dbReference type="ARBA" id="ARBA00022552"/>
    </source>
</evidence>
<feature type="binding site" evidence="7 8">
    <location>
        <position position="12"/>
    </location>
    <ligand>
        <name>S-adenosyl-L-methionine</name>
        <dbReference type="ChEBI" id="CHEBI:59789"/>
    </ligand>
</feature>
<feature type="binding site" evidence="7 8">
    <location>
        <position position="104"/>
    </location>
    <ligand>
        <name>S-adenosyl-L-methionine</name>
        <dbReference type="ChEBI" id="CHEBI:59789"/>
    </ligand>
</feature>
<dbReference type="PROSITE" id="PS51689">
    <property type="entry name" value="SAM_RNA_A_N6_MT"/>
    <property type="match status" value="1"/>
</dbReference>
<dbReference type="CDD" id="cd02440">
    <property type="entry name" value="AdoMet_MTases"/>
    <property type="match status" value="1"/>
</dbReference>
<keyword evidence="5 7" id="KW-0949">S-adenosyl-L-methionine</keyword>
<comment type="catalytic activity">
    <reaction evidence="7">
        <text>adenosine(1518)/adenosine(1519) in 16S rRNA + 4 S-adenosyl-L-methionine = N(6)-dimethyladenosine(1518)/N(6)-dimethyladenosine(1519) in 16S rRNA + 4 S-adenosyl-L-homocysteine + 4 H(+)</text>
        <dbReference type="Rhea" id="RHEA:19609"/>
        <dbReference type="Rhea" id="RHEA-COMP:10232"/>
        <dbReference type="Rhea" id="RHEA-COMP:10233"/>
        <dbReference type="ChEBI" id="CHEBI:15378"/>
        <dbReference type="ChEBI" id="CHEBI:57856"/>
        <dbReference type="ChEBI" id="CHEBI:59789"/>
        <dbReference type="ChEBI" id="CHEBI:74411"/>
        <dbReference type="ChEBI" id="CHEBI:74493"/>
        <dbReference type="EC" id="2.1.1.182"/>
    </reaction>
</comment>
<evidence type="ECO:0000256" key="3">
    <source>
        <dbReference type="ARBA" id="ARBA00022603"/>
    </source>
</evidence>
<dbReference type="SMART" id="SM00650">
    <property type="entry name" value="rADc"/>
    <property type="match status" value="1"/>
</dbReference>
<feature type="domain" description="Ribosomal RNA adenine methylase transferase N-terminal" evidence="9">
    <location>
        <begin position="19"/>
        <end position="184"/>
    </location>
</feature>
<comment type="function">
    <text evidence="7">Specifically dimethylates two adjacent adenosines (A1518 and A1519) in the loop of a conserved hairpin near the 3'-end of 16S rRNA in the 30S particle. May play a critical role in biogenesis of 30S subunits.</text>
</comment>
<dbReference type="InterPro" id="IPR023165">
    <property type="entry name" value="rRNA_Ade_diMease-like_C"/>
</dbReference>
<feature type="binding site" evidence="7 8">
    <location>
        <position position="61"/>
    </location>
    <ligand>
        <name>S-adenosyl-L-methionine</name>
        <dbReference type="ChEBI" id="CHEBI:59789"/>
    </ligand>
</feature>
<evidence type="ECO:0000256" key="6">
    <source>
        <dbReference type="ARBA" id="ARBA00022884"/>
    </source>
</evidence>
<keyword evidence="1 7" id="KW-0963">Cytoplasm</keyword>
<evidence type="ECO:0000313" key="10">
    <source>
        <dbReference type="EMBL" id="BAU24147.1"/>
    </source>
</evidence>
<evidence type="ECO:0000259" key="9">
    <source>
        <dbReference type="SMART" id="SM00650"/>
    </source>
</evidence>
<evidence type="ECO:0000313" key="11">
    <source>
        <dbReference type="Proteomes" id="UP000068196"/>
    </source>
</evidence>
<dbReference type="Gene3D" id="3.40.50.150">
    <property type="entry name" value="Vaccinia Virus protein VP39"/>
    <property type="match status" value="1"/>
</dbReference>
<dbReference type="OrthoDB" id="9814755at2"/>
<dbReference type="InterPro" id="IPR011530">
    <property type="entry name" value="rRNA_adenine_dimethylase"/>
</dbReference>
<keyword evidence="6 7" id="KW-0694">RNA-binding</keyword>
<accession>A0A0U5AJS2</accession>
<dbReference type="PANTHER" id="PTHR11727">
    <property type="entry name" value="DIMETHYLADENOSINE TRANSFERASE"/>
    <property type="match status" value="1"/>
</dbReference>
<comment type="similarity">
    <text evidence="7">Belongs to the class I-like SAM-binding methyltransferase superfamily. rRNA adenine N(6)-methyltransferase family. RsmA subfamily.</text>
</comment>
<name>A0A0U5AJS2_9BACT</name>
<keyword evidence="2 7" id="KW-0698">rRNA processing</keyword>
<evidence type="ECO:0000256" key="8">
    <source>
        <dbReference type="PROSITE-ProRule" id="PRU01026"/>
    </source>
</evidence>
<dbReference type="EC" id="2.1.1.182" evidence="7"/>
<protein>
    <recommendedName>
        <fullName evidence="7">Ribosomal RNA small subunit methyltransferase A</fullName>
        <ecNumber evidence="7">2.1.1.182</ecNumber>
    </recommendedName>
    <alternativeName>
        <fullName evidence="7">16S rRNA (adenine(1518)-N(6)/adenine(1519)-N(6))-dimethyltransferase</fullName>
    </alternativeName>
    <alternativeName>
        <fullName evidence="7">16S rRNA dimethyladenosine transferase</fullName>
    </alternativeName>
    <alternativeName>
        <fullName evidence="7">16S rRNA dimethylase</fullName>
    </alternativeName>
    <alternativeName>
        <fullName evidence="7">S-adenosylmethionine-6-N', N'-adenosyl(rRNA) dimethyltransferase</fullName>
    </alternativeName>
</protein>
<dbReference type="GO" id="GO:0052908">
    <property type="term" value="F:16S rRNA (adenine(1518)-N(6)/adenine(1519)-N(6))-dimethyltransferase activity"/>
    <property type="evidence" value="ECO:0007669"/>
    <property type="project" value="UniProtKB-EC"/>
</dbReference>
<proteinExistence type="inferred from homology"/>
<keyword evidence="3 7" id="KW-0489">Methyltransferase</keyword>
<dbReference type="RefSeq" id="WP_068516401.1">
    <property type="nucleotide sequence ID" value="NZ_AP014945.1"/>
</dbReference>
<dbReference type="NCBIfam" id="TIGR00755">
    <property type="entry name" value="ksgA"/>
    <property type="match status" value="1"/>
</dbReference>